<organism evidence="3">
    <name type="scientific">Blumeria graminis f. sp. tritici 96224</name>
    <dbReference type="NCBI Taxonomy" id="1268274"/>
    <lineage>
        <taxon>Eukaryota</taxon>
        <taxon>Fungi</taxon>
        <taxon>Dikarya</taxon>
        <taxon>Ascomycota</taxon>
        <taxon>Pezizomycotina</taxon>
        <taxon>Leotiomycetes</taxon>
        <taxon>Erysiphales</taxon>
        <taxon>Erysiphaceae</taxon>
        <taxon>Blumeria</taxon>
    </lineage>
</organism>
<dbReference type="InterPro" id="IPR009730">
    <property type="entry name" value="MFAP1_C"/>
</dbReference>
<feature type="region of interest" description="Disordered" evidence="1">
    <location>
        <begin position="72"/>
        <end position="151"/>
    </location>
</feature>
<feature type="compositionally biased region" description="Polar residues" evidence="1">
    <location>
        <begin position="354"/>
        <end position="368"/>
    </location>
</feature>
<name>A0A381L7Q2_BLUGR</name>
<protein>
    <submittedName>
        <fullName evidence="3">Bgt-3964</fullName>
    </submittedName>
</protein>
<feature type="compositionally biased region" description="Polar residues" evidence="1">
    <location>
        <begin position="387"/>
        <end position="404"/>
    </location>
</feature>
<proteinExistence type="predicted"/>
<sequence>MPAKRMTANHVQAPRHRPGKPLADSDSSEKEESEDDTPSSPTQPDDVPSTTTKSTGIASNLCHIDLAERQRKATAGEVVRVETQGASAEDEFVTESEEESGESSDSIESGPEESSSDESPRRLQLRPTFIKRDQRKNGASTNIEPHIENQKLHAEEARRKMLANEMVEEQIRKDLAAKLAGKKNWDDEEEDDDIDDLDGIDPEAEYAAWKLRELTRIKREREEIEQRELELDEVQRRKNLTAEERKAEDDRHISKQREEKEGKAKMSYMQKYYHKGAFYHDDAKAEGLDQREIMGAKIQDEYDRELLPQFLQRRDMTKIGKKGATKYRDLKTEDTGSWGQYDYKAHRGKKDDYNSGQRYHSDWQNSADASGANIVPVGNRREAAAVTNRSNTKVEASQSNAQRHQSGRLRSRSASRSPRRESRRDDNSRRRRSTSRSNNFHDREKRRRVDR</sequence>
<feature type="region of interest" description="Disordered" evidence="1">
    <location>
        <begin position="328"/>
        <end position="451"/>
    </location>
</feature>
<reference evidence="3" key="1">
    <citation type="submission" date="2018-07" db="EMBL/GenBank/DDBJ databases">
        <authorList>
            <person name="Quirk P.G."/>
            <person name="Krulwich T.A."/>
        </authorList>
    </citation>
    <scope>NUCLEOTIDE SEQUENCE</scope>
    <source>
        <strain evidence="3">96224</strain>
    </source>
</reference>
<feature type="compositionally biased region" description="Acidic residues" evidence="1">
    <location>
        <begin position="88"/>
        <end position="102"/>
    </location>
</feature>
<evidence type="ECO:0000313" key="3">
    <source>
        <dbReference type="EMBL" id="SUZ09913.1"/>
    </source>
</evidence>
<dbReference type="OrthoDB" id="1111734at2759"/>
<dbReference type="EMBL" id="UIGY01000064">
    <property type="protein sequence ID" value="SUZ09913.1"/>
    <property type="molecule type" value="Genomic_DNA"/>
</dbReference>
<dbReference type="Pfam" id="PF06991">
    <property type="entry name" value="MFAP1"/>
    <property type="match status" value="1"/>
</dbReference>
<evidence type="ECO:0000256" key="1">
    <source>
        <dbReference type="SAM" id="MobiDB-lite"/>
    </source>
</evidence>
<evidence type="ECO:0000259" key="2">
    <source>
        <dbReference type="Pfam" id="PF06991"/>
    </source>
</evidence>
<dbReference type="AlphaFoldDB" id="A0A381L7Q2"/>
<feature type="domain" description="Micro-fibrillar-associated protein 1 C-terminal" evidence="2">
    <location>
        <begin position="114"/>
        <end position="335"/>
    </location>
</feature>
<dbReference type="PANTHER" id="PTHR15327">
    <property type="entry name" value="MICROFIBRIL-ASSOCIATED PROTEIN"/>
    <property type="match status" value="1"/>
</dbReference>
<feature type="region of interest" description="Disordered" evidence="1">
    <location>
        <begin position="235"/>
        <end position="265"/>
    </location>
</feature>
<feature type="compositionally biased region" description="Basic and acidic residues" evidence="1">
    <location>
        <begin position="439"/>
        <end position="451"/>
    </location>
</feature>
<feature type="compositionally biased region" description="Basic and acidic residues" evidence="1">
    <location>
        <begin position="235"/>
        <end position="264"/>
    </location>
</feature>
<feature type="compositionally biased region" description="Low complexity" evidence="1">
    <location>
        <begin position="38"/>
        <end position="52"/>
    </location>
</feature>
<gene>
    <name evidence="3" type="ORF">BGT96224V2_LOCUS3070</name>
</gene>
<feature type="compositionally biased region" description="Basic and acidic residues" evidence="1">
    <location>
        <begin position="418"/>
        <end position="428"/>
    </location>
</feature>
<accession>A0A381L7Q2</accession>
<dbReference type="InterPro" id="IPR033194">
    <property type="entry name" value="MFAP1"/>
</dbReference>
<feature type="region of interest" description="Disordered" evidence="1">
    <location>
        <begin position="1"/>
        <end position="58"/>
    </location>
</feature>
<feature type="compositionally biased region" description="Basic and acidic residues" evidence="1">
    <location>
        <begin position="343"/>
        <end position="353"/>
    </location>
</feature>